<accession>A0A8H5HZ48</accession>
<dbReference type="PROSITE" id="PS00141">
    <property type="entry name" value="ASP_PROTEASE"/>
    <property type="match status" value="1"/>
</dbReference>
<evidence type="ECO:0000256" key="4">
    <source>
        <dbReference type="ARBA" id="ARBA00022750"/>
    </source>
</evidence>
<feature type="transmembrane region" description="Helical" evidence="8">
    <location>
        <begin position="756"/>
        <end position="773"/>
    </location>
</feature>
<dbReference type="PANTHER" id="PTHR23501:SF198">
    <property type="entry name" value="AZOLE RESISTANCE PROTEIN 1-RELATED"/>
    <property type="match status" value="1"/>
</dbReference>
<feature type="domain" description="Major facilitator superfamily (MFS) profile" evidence="10">
    <location>
        <begin position="450"/>
        <end position="949"/>
    </location>
</feature>
<dbReference type="InterPro" id="IPR033121">
    <property type="entry name" value="PEPTIDASE_A1"/>
</dbReference>
<keyword evidence="5 8" id="KW-1133">Transmembrane helix</keyword>
<evidence type="ECO:0000259" key="11">
    <source>
        <dbReference type="PROSITE" id="PS51767"/>
    </source>
</evidence>
<dbReference type="PRINTS" id="PR00792">
    <property type="entry name" value="PEPSIN"/>
</dbReference>
<dbReference type="Gene3D" id="2.40.70.10">
    <property type="entry name" value="Acid Proteases"/>
    <property type="match status" value="2"/>
</dbReference>
<keyword evidence="13" id="KW-1185">Reference proteome</keyword>
<dbReference type="InterPro" id="IPR036259">
    <property type="entry name" value="MFS_trans_sf"/>
</dbReference>
<feature type="transmembrane region" description="Helical" evidence="8">
    <location>
        <begin position="843"/>
        <end position="867"/>
    </location>
</feature>
<keyword evidence="6 8" id="KW-0472">Membrane</keyword>
<comment type="caution">
    <text evidence="12">The sequence shown here is derived from an EMBL/GenBank/DDBJ whole genome shotgun (WGS) entry which is preliminary data.</text>
</comment>
<evidence type="ECO:0000256" key="9">
    <source>
        <dbReference type="SAM" id="SignalP"/>
    </source>
</evidence>
<comment type="similarity">
    <text evidence="2 7">Belongs to the peptidase A1 family.</text>
</comment>
<feature type="transmembrane region" description="Helical" evidence="8">
    <location>
        <begin position="716"/>
        <end position="736"/>
    </location>
</feature>
<evidence type="ECO:0000256" key="3">
    <source>
        <dbReference type="ARBA" id="ARBA00022692"/>
    </source>
</evidence>
<dbReference type="GO" id="GO:0004190">
    <property type="term" value="F:aspartic-type endopeptidase activity"/>
    <property type="evidence" value="ECO:0007669"/>
    <property type="project" value="UniProtKB-KW"/>
</dbReference>
<dbReference type="SUPFAM" id="SSF50630">
    <property type="entry name" value="Acid proteases"/>
    <property type="match status" value="1"/>
</dbReference>
<evidence type="ECO:0000313" key="13">
    <source>
        <dbReference type="Proteomes" id="UP000518752"/>
    </source>
</evidence>
<dbReference type="InterPro" id="IPR001461">
    <property type="entry name" value="Aspartic_peptidase_A1"/>
</dbReference>
<evidence type="ECO:0000259" key="10">
    <source>
        <dbReference type="PROSITE" id="PS50850"/>
    </source>
</evidence>
<keyword evidence="4 7" id="KW-0064">Aspartyl protease</keyword>
<dbReference type="InterPro" id="IPR021109">
    <property type="entry name" value="Peptidase_aspartic_dom_sf"/>
</dbReference>
<dbReference type="PANTHER" id="PTHR23501">
    <property type="entry name" value="MAJOR FACILITATOR SUPERFAMILY"/>
    <property type="match status" value="1"/>
</dbReference>
<dbReference type="Pfam" id="PF07690">
    <property type="entry name" value="MFS_1"/>
    <property type="match status" value="1"/>
</dbReference>
<evidence type="ECO:0000256" key="6">
    <source>
        <dbReference type="ARBA" id="ARBA00023136"/>
    </source>
</evidence>
<feature type="transmembrane region" description="Helical" evidence="8">
    <location>
        <begin position="810"/>
        <end position="831"/>
    </location>
</feature>
<sequence length="953" mass="102468">MLRPSFFCLLALCLSALADDSAVPQKITLTSRVTPPGKSLKRRQLAQSNVPLADFFLGTDLQWFGNITVGTPPQEISVVFDTGSSTLEFASTLCPTCTPQVRFNSSKSSTFVDGGRTSTITFGTGVGVDPVVGDNYQLQLRSATDTVSVGGLSSPNVPLFLITEQTPTFDIDPFSGIQGMGARAQGFFAALIARGLPSLFGLYLTPLAVGNAELTIGGVDQSKFTGNLTFASQAGTGATWELRSPGISVNGKTTSVLNTARTVIFDSGTSNVLFDTSTANAMYALISPDIKPNPAEPGTYGIACNRISSLPAVIDITFTSQQGKPFNLTIPSSELSVGPFANNASLCQTLINAFDGLELVGGSLLKHYYSVWDVGNQRWEEEELVDERIEMYTFTFFRRHFFGGPKYLPSLTDHSKMQSKEDAARFPALPTAARDDEESHLSRRCSSVALIFALNLATFIAALDNTIVATAIPTITSQFRSINEVGWYGSIYMLSMTPLQPTLGKVYKIFNIKIVYISALIIFEIGSIIGASASSSLALIVGRAIAGIGATSIFAGGMAIITSTIPKDQRSLHTSLLQSMFGCANVVGPLLDVLSWRWCFWINLPFGLCTALIVFCCYDSNHGQTEDSQKSSLSRFESILDKLRQLDIPGSVLLISGVICLLLALHWGGTTVTWKSSRIVCLLLFSVMLFCVFGIVEYKRPRHAIVPFPVISHRLVCTSALYVFFLTIGRFTHIYYLPFYFQTCKGSSPINSGLQFLPYSLTATLSTIFLGVLIKVTGQYAPVQLVGAVLYTIGSALIASFQVNTSAGRWIGYQILAGVGAGAGVQTPYVAIQATVDPGEVPVANAIIMFMTGLGGALSVSIAQNIFMTVLLRKIPEEIGAQINGTDIDIPMTLGVAQLVGSDQGIPPEQLEDTLRAFANALDKTFIVPIAAGCLLFDMPSMYVGFSKKTWTS</sequence>
<protein>
    <recommendedName>
        <fullName evidence="14">Major facilitator superfamily (MFS) profile domain-containing protein</fullName>
    </recommendedName>
</protein>
<dbReference type="GO" id="GO:0005886">
    <property type="term" value="C:plasma membrane"/>
    <property type="evidence" value="ECO:0007669"/>
    <property type="project" value="TreeGrafter"/>
</dbReference>
<comment type="subcellular location">
    <subcellularLocation>
        <location evidence="1">Membrane</location>
        <topology evidence="1">Multi-pass membrane protein</topology>
    </subcellularLocation>
</comment>
<evidence type="ECO:0008006" key="14">
    <source>
        <dbReference type="Google" id="ProtNLM"/>
    </source>
</evidence>
<feature type="transmembrane region" description="Helical" evidence="8">
    <location>
        <begin position="540"/>
        <end position="562"/>
    </location>
</feature>
<feature type="transmembrane region" description="Helical" evidence="8">
    <location>
        <begin position="785"/>
        <end position="804"/>
    </location>
</feature>
<feature type="transmembrane region" description="Helical" evidence="8">
    <location>
        <begin position="600"/>
        <end position="618"/>
    </location>
</feature>
<gene>
    <name evidence="12" type="ORF">D9757_003250</name>
</gene>
<feature type="transmembrane region" description="Helical" evidence="8">
    <location>
        <begin position="448"/>
        <end position="472"/>
    </location>
</feature>
<organism evidence="12 13">
    <name type="scientific">Collybiopsis confluens</name>
    <dbReference type="NCBI Taxonomy" id="2823264"/>
    <lineage>
        <taxon>Eukaryota</taxon>
        <taxon>Fungi</taxon>
        <taxon>Dikarya</taxon>
        <taxon>Basidiomycota</taxon>
        <taxon>Agaricomycotina</taxon>
        <taxon>Agaricomycetes</taxon>
        <taxon>Agaricomycetidae</taxon>
        <taxon>Agaricales</taxon>
        <taxon>Marasmiineae</taxon>
        <taxon>Omphalotaceae</taxon>
        <taxon>Collybiopsis</taxon>
    </lineage>
</organism>
<feature type="chain" id="PRO_5034439455" description="Major facilitator superfamily (MFS) profile domain-containing protein" evidence="9">
    <location>
        <begin position="19"/>
        <end position="953"/>
    </location>
</feature>
<dbReference type="OrthoDB" id="771136at2759"/>
<feature type="transmembrane region" description="Helical" evidence="8">
    <location>
        <begin position="926"/>
        <end position="946"/>
    </location>
</feature>
<dbReference type="CDD" id="cd05471">
    <property type="entry name" value="pepsin_like"/>
    <property type="match status" value="1"/>
</dbReference>
<keyword evidence="9" id="KW-0732">Signal</keyword>
<dbReference type="PROSITE" id="PS50850">
    <property type="entry name" value="MFS"/>
    <property type="match status" value="1"/>
</dbReference>
<name>A0A8H5HZ48_9AGAR</name>
<dbReference type="Pfam" id="PF00026">
    <property type="entry name" value="Asp"/>
    <property type="match status" value="1"/>
</dbReference>
<feature type="transmembrane region" description="Helical" evidence="8">
    <location>
        <begin position="514"/>
        <end position="534"/>
    </location>
</feature>
<dbReference type="GO" id="GO:0006508">
    <property type="term" value="P:proteolysis"/>
    <property type="evidence" value="ECO:0007669"/>
    <property type="project" value="UniProtKB-KW"/>
</dbReference>
<dbReference type="AlphaFoldDB" id="A0A8H5HZ48"/>
<dbReference type="InterPro" id="IPR001969">
    <property type="entry name" value="Aspartic_peptidase_AS"/>
</dbReference>
<dbReference type="Proteomes" id="UP000518752">
    <property type="component" value="Unassembled WGS sequence"/>
</dbReference>
<evidence type="ECO:0000256" key="8">
    <source>
        <dbReference type="SAM" id="Phobius"/>
    </source>
</evidence>
<proteinExistence type="inferred from homology"/>
<evidence type="ECO:0000256" key="2">
    <source>
        <dbReference type="ARBA" id="ARBA00007447"/>
    </source>
</evidence>
<dbReference type="InterPro" id="IPR034164">
    <property type="entry name" value="Pepsin-like_dom"/>
</dbReference>
<evidence type="ECO:0000313" key="12">
    <source>
        <dbReference type="EMBL" id="KAF5392006.1"/>
    </source>
</evidence>
<dbReference type="SUPFAM" id="SSF103473">
    <property type="entry name" value="MFS general substrate transporter"/>
    <property type="match status" value="1"/>
</dbReference>
<reference evidence="12 13" key="1">
    <citation type="journal article" date="2020" name="ISME J.">
        <title>Uncovering the hidden diversity of litter-decomposition mechanisms in mushroom-forming fungi.</title>
        <authorList>
            <person name="Floudas D."/>
            <person name="Bentzer J."/>
            <person name="Ahren D."/>
            <person name="Johansson T."/>
            <person name="Persson P."/>
            <person name="Tunlid A."/>
        </authorList>
    </citation>
    <scope>NUCLEOTIDE SEQUENCE [LARGE SCALE GENOMIC DNA]</scope>
    <source>
        <strain evidence="12 13">CBS 406.79</strain>
    </source>
</reference>
<keyword evidence="3 8" id="KW-0812">Transmembrane</keyword>
<dbReference type="PROSITE" id="PS51767">
    <property type="entry name" value="PEPTIDASE_A1"/>
    <property type="match status" value="1"/>
</dbReference>
<dbReference type="CDD" id="cd17502">
    <property type="entry name" value="MFS_Azr1_MDR_like"/>
    <property type="match status" value="1"/>
</dbReference>
<evidence type="ECO:0000256" key="5">
    <source>
        <dbReference type="ARBA" id="ARBA00022989"/>
    </source>
</evidence>
<feature type="domain" description="Peptidase A1" evidence="11">
    <location>
        <begin position="63"/>
        <end position="382"/>
    </location>
</feature>
<feature type="signal peptide" evidence="9">
    <location>
        <begin position="1"/>
        <end position="18"/>
    </location>
</feature>
<dbReference type="InterPro" id="IPR011701">
    <property type="entry name" value="MFS"/>
</dbReference>
<keyword evidence="7" id="KW-0378">Hydrolase</keyword>
<evidence type="ECO:0000256" key="7">
    <source>
        <dbReference type="RuleBase" id="RU000454"/>
    </source>
</evidence>
<dbReference type="EMBL" id="JAACJN010000007">
    <property type="protein sequence ID" value="KAF5392006.1"/>
    <property type="molecule type" value="Genomic_DNA"/>
</dbReference>
<feature type="transmembrane region" description="Helical" evidence="8">
    <location>
        <begin position="646"/>
        <end position="665"/>
    </location>
</feature>
<feature type="transmembrane region" description="Helical" evidence="8">
    <location>
        <begin position="677"/>
        <end position="696"/>
    </location>
</feature>
<evidence type="ECO:0000256" key="1">
    <source>
        <dbReference type="ARBA" id="ARBA00004141"/>
    </source>
</evidence>
<keyword evidence="7" id="KW-0645">Protease</keyword>
<dbReference type="InterPro" id="IPR020846">
    <property type="entry name" value="MFS_dom"/>
</dbReference>
<dbReference type="Gene3D" id="1.20.1250.20">
    <property type="entry name" value="MFS general substrate transporter like domains"/>
    <property type="match status" value="2"/>
</dbReference>
<dbReference type="GO" id="GO:0022857">
    <property type="term" value="F:transmembrane transporter activity"/>
    <property type="evidence" value="ECO:0007669"/>
    <property type="project" value="InterPro"/>
</dbReference>